<evidence type="ECO:0000313" key="4">
    <source>
        <dbReference type="EMBL" id="EJK70783.1"/>
    </source>
</evidence>
<keyword evidence="1" id="KW-0413">Isomerase</keyword>
<reference evidence="4 5" key="1">
    <citation type="journal article" date="2012" name="Genome Biol.">
        <title>Genome and low-iron response of an oceanic diatom adapted to chronic iron limitation.</title>
        <authorList>
            <person name="Lommer M."/>
            <person name="Specht M."/>
            <person name="Roy A.S."/>
            <person name="Kraemer L."/>
            <person name="Andreson R."/>
            <person name="Gutowska M.A."/>
            <person name="Wolf J."/>
            <person name="Bergner S.V."/>
            <person name="Schilhabel M.B."/>
            <person name="Klostermeier U.C."/>
            <person name="Beiko R.G."/>
            <person name="Rosenstiel P."/>
            <person name="Hippler M."/>
            <person name="Laroche J."/>
        </authorList>
    </citation>
    <scope>NUCLEOTIDE SEQUENCE [LARGE SCALE GENOMIC DNA]</scope>
    <source>
        <strain evidence="4 5">CCMP1005</strain>
    </source>
</reference>
<keyword evidence="5" id="KW-1185">Reference proteome</keyword>
<evidence type="ECO:0000259" key="3">
    <source>
        <dbReference type="PROSITE" id="PS50059"/>
    </source>
</evidence>
<dbReference type="SUPFAM" id="SSF54534">
    <property type="entry name" value="FKBP-like"/>
    <property type="match status" value="1"/>
</dbReference>
<dbReference type="EC" id="5.2.1.8" evidence="1"/>
<name>K0SWL3_THAOC</name>
<dbReference type="eggNOG" id="ENOG502RD9X">
    <property type="taxonomic scope" value="Eukaryota"/>
</dbReference>
<dbReference type="Gene3D" id="3.10.50.40">
    <property type="match status" value="1"/>
</dbReference>
<proteinExistence type="predicted"/>
<dbReference type="Proteomes" id="UP000266841">
    <property type="component" value="Unassembled WGS sequence"/>
</dbReference>
<dbReference type="PROSITE" id="PS50059">
    <property type="entry name" value="FKBP_PPIASE"/>
    <property type="match status" value="1"/>
</dbReference>
<keyword evidence="2" id="KW-0732">Signal</keyword>
<gene>
    <name evidence="4" type="ORF">THAOC_07832</name>
</gene>
<evidence type="ECO:0000313" key="5">
    <source>
        <dbReference type="Proteomes" id="UP000266841"/>
    </source>
</evidence>
<evidence type="ECO:0000256" key="2">
    <source>
        <dbReference type="SAM" id="SignalP"/>
    </source>
</evidence>
<evidence type="ECO:0000256" key="1">
    <source>
        <dbReference type="PROSITE-ProRule" id="PRU00277"/>
    </source>
</evidence>
<feature type="signal peptide" evidence="2">
    <location>
        <begin position="1"/>
        <end position="19"/>
    </location>
</feature>
<dbReference type="InterPro" id="IPR001179">
    <property type="entry name" value="PPIase_FKBP_dom"/>
</dbReference>
<dbReference type="InterPro" id="IPR046357">
    <property type="entry name" value="PPIase_dom_sf"/>
</dbReference>
<dbReference type="AlphaFoldDB" id="K0SWL3"/>
<feature type="chain" id="PRO_5030173106" description="peptidylprolyl isomerase" evidence="2">
    <location>
        <begin position="20"/>
        <end position="266"/>
    </location>
</feature>
<sequence>MNVILAALQAAILLRGETANGFSSRCRRQETADTTAFLARHDDTHGLTHGYGEHAEDREIKDTSRRELMGGSITALASGLFLLPNAAVSKCTDIESCREEGERRIEADLKSNPIAKLENGVRYRVLQLPASSSTKAVQEGSNIDMIFSISTASGQYMYSKGFGFEKVDFGGKQVNDSGLDSLRVIVGKQDVPVGIEEALVGMRKGERRRVELPPGVGFETSEWRPEPTARRGIVQIEQYKRKLAGFGSQPPFPAETVWDIEVLNIR</sequence>
<dbReference type="EMBL" id="AGNL01008058">
    <property type="protein sequence ID" value="EJK70783.1"/>
    <property type="molecule type" value="Genomic_DNA"/>
</dbReference>
<feature type="domain" description="PPIase FKBP-type" evidence="3">
    <location>
        <begin position="168"/>
        <end position="266"/>
    </location>
</feature>
<dbReference type="OMA" id="FETSEWR"/>
<dbReference type="GO" id="GO:0003755">
    <property type="term" value="F:peptidyl-prolyl cis-trans isomerase activity"/>
    <property type="evidence" value="ECO:0007669"/>
    <property type="project" value="UniProtKB-KW"/>
</dbReference>
<comment type="catalytic activity">
    <reaction evidence="1">
        <text>[protein]-peptidylproline (omega=180) = [protein]-peptidylproline (omega=0)</text>
        <dbReference type="Rhea" id="RHEA:16237"/>
        <dbReference type="Rhea" id="RHEA-COMP:10747"/>
        <dbReference type="Rhea" id="RHEA-COMP:10748"/>
        <dbReference type="ChEBI" id="CHEBI:83833"/>
        <dbReference type="ChEBI" id="CHEBI:83834"/>
        <dbReference type="EC" id="5.2.1.8"/>
    </reaction>
</comment>
<protein>
    <recommendedName>
        <fullName evidence="1">peptidylprolyl isomerase</fullName>
        <ecNumber evidence="1">5.2.1.8</ecNumber>
    </recommendedName>
</protein>
<organism evidence="4 5">
    <name type="scientific">Thalassiosira oceanica</name>
    <name type="common">Marine diatom</name>
    <dbReference type="NCBI Taxonomy" id="159749"/>
    <lineage>
        <taxon>Eukaryota</taxon>
        <taxon>Sar</taxon>
        <taxon>Stramenopiles</taxon>
        <taxon>Ochrophyta</taxon>
        <taxon>Bacillariophyta</taxon>
        <taxon>Coscinodiscophyceae</taxon>
        <taxon>Thalassiosirophycidae</taxon>
        <taxon>Thalassiosirales</taxon>
        <taxon>Thalassiosiraceae</taxon>
        <taxon>Thalassiosira</taxon>
    </lineage>
</organism>
<dbReference type="Pfam" id="PF00254">
    <property type="entry name" value="FKBP_C"/>
    <property type="match status" value="1"/>
</dbReference>
<dbReference type="OrthoDB" id="1902587at2759"/>
<comment type="caution">
    <text evidence="4">The sequence shown here is derived from an EMBL/GenBank/DDBJ whole genome shotgun (WGS) entry which is preliminary data.</text>
</comment>
<keyword evidence="1" id="KW-0697">Rotamase</keyword>
<accession>K0SWL3</accession>